<evidence type="ECO:0008006" key="3">
    <source>
        <dbReference type="Google" id="ProtNLM"/>
    </source>
</evidence>
<accession>A0A9X1V3T6</accession>
<sequence>MKNSISDISLKILIFSLFLLVGPLSFAQEEESTSRADELAKKLQNPVASLISVPFQGNFDFGIGPEDGSRFTMNFQPVIPLSISEDWNLIGRVILPVISQNDVFGNSGRQTGLGDAVVSAFFSPKEPTSGGLIWGVGPVFLVPTATDNLGTDKFGIGPTGVALKQFGDVTAGVLVNHIWSVAGDDDSPDVNTSFLQPFIAKNFPGGYAITLNTELTQSWDYNATSGFLHIIGSKVISLGSQLAQVAVGPRIPYGGANTGEWGFRAQFVLLFPK</sequence>
<evidence type="ECO:0000313" key="1">
    <source>
        <dbReference type="EMBL" id="MCH4823867.1"/>
    </source>
</evidence>
<name>A0A9X1V3T6_9FLAO</name>
<dbReference type="EMBL" id="JAKVTV010000003">
    <property type="protein sequence ID" value="MCH4823867.1"/>
    <property type="molecule type" value="Genomic_DNA"/>
</dbReference>
<dbReference type="AlphaFoldDB" id="A0A9X1V3T6"/>
<keyword evidence="2" id="KW-1185">Reference proteome</keyword>
<gene>
    <name evidence="1" type="ORF">ML462_11860</name>
</gene>
<reference evidence="1" key="1">
    <citation type="submission" date="2022-03" db="EMBL/GenBank/DDBJ databases">
        <title>Gramella crocea sp. nov., isolated from activated sludge of a seafood processing plant.</title>
        <authorList>
            <person name="Zhang X."/>
        </authorList>
    </citation>
    <scope>NUCLEOTIDE SEQUENCE</scope>
    <source>
        <strain evidence="1">YJ019</strain>
    </source>
</reference>
<organism evidence="1 2">
    <name type="scientific">Christiangramia lutea</name>
    <dbReference type="NCBI Taxonomy" id="1607951"/>
    <lineage>
        <taxon>Bacteria</taxon>
        <taxon>Pseudomonadati</taxon>
        <taxon>Bacteroidota</taxon>
        <taxon>Flavobacteriia</taxon>
        <taxon>Flavobacteriales</taxon>
        <taxon>Flavobacteriaceae</taxon>
        <taxon>Christiangramia</taxon>
    </lineage>
</organism>
<dbReference type="Proteomes" id="UP001139226">
    <property type="component" value="Unassembled WGS sequence"/>
</dbReference>
<evidence type="ECO:0000313" key="2">
    <source>
        <dbReference type="Proteomes" id="UP001139226"/>
    </source>
</evidence>
<proteinExistence type="predicted"/>
<comment type="caution">
    <text evidence="1">The sequence shown here is derived from an EMBL/GenBank/DDBJ whole genome shotgun (WGS) entry which is preliminary data.</text>
</comment>
<dbReference type="RefSeq" id="WP_240714034.1">
    <property type="nucleotide sequence ID" value="NZ_JAKVTV010000003.1"/>
</dbReference>
<protein>
    <recommendedName>
        <fullName evidence="3">Transporter</fullName>
    </recommendedName>
</protein>